<gene>
    <name evidence="2" type="ORF">Vretifemale_4333</name>
</gene>
<reference evidence="2" key="1">
    <citation type="journal article" date="2021" name="Proc. Natl. Acad. Sci. U.S.A.">
        <title>Three genomes in the algal genus Volvox reveal the fate of a haploid sex-determining region after a transition to homothallism.</title>
        <authorList>
            <person name="Yamamoto K."/>
            <person name="Hamaji T."/>
            <person name="Kawai-Toyooka H."/>
            <person name="Matsuzaki R."/>
            <person name="Takahashi F."/>
            <person name="Nishimura Y."/>
            <person name="Kawachi M."/>
            <person name="Noguchi H."/>
            <person name="Minakuchi Y."/>
            <person name="Umen J.G."/>
            <person name="Toyoda A."/>
            <person name="Nozaki H."/>
        </authorList>
    </citation>
    <scope>NUCLEOTIDE SEQUENCE</scope>
    <source>
        <strain evidence="2">NIES-3786</strain>
    </source>
</reference>
<evidence type="ECO:0000313" key="2">
    <source>
        <dbReference type="EMBL" id="GIL74271.1"/>
    </source>
</evidence>
<feature type="compositionally biased region" description="Acidic residues" evidence="1">
    <location>
        <begin position="164"/>
        <end position="173"/>
    </location>
</feature>
<proteinExistence type="predicted"/>
<accession>A0A8J4FJ56</accession>
<dbReference type="SUPFAM" id="SSF48371">
    <property type="entry name" value="ARM repeat"/>
    <property type="match status" value="1"/>
</dbReference>
<comment type="caution">
    <text evidence="2">The sequence shown here is derived from an EMBL/GenBank/DDBJ whole genome shotgun (WGS) entry which is preliminary data.</text>
</comment>
<dbReference type="OrthoDB" id="549703at2759"/>
<dbReference type="EMBL" id="BNCP01000006">
    <property type="protein sequence ID" value="GIL74271.1"/>
    <property type="molecule type" value="Genomic_DNA"/>
</dbReference>
<feature type="region of interest" description="Disordered" evidence="1">
    <location>
        <begin position="131"/>
        <end position="185"/>
    </location>
</feature>
<name>A0A8J4FJ56_9CHLO</name>
<evidence type="ECO:0000313" key="3">
    <source>
        <dbReference type="Proteomes" id="UP000747110"/>
    </source>
</evidence>
<dbReference type="AlphaFoldDB" id="A0A8J4FJ56"/>
<organism evidence="2 3">
    <name type="scientific">Volvox reticuliferus</name>
    <dbReference type="NCBI Taxonomy" id="1737510"/>
    <lineage>
        <taxon>Eukaryota</taxon>
        <taxon>Viridiplantae</taxon>
        <taxon>Chlorophyta</taxon>
        <taxon>core chlorophytes</taxon>
        <taxon>Chlorophyceae</taxon>
        <taxon>CS clade</taxon>
        <taxon>Chlamydomonadales</taxon>
        <taxon>Volvocaceae</taxon>
        <taxon>Volvox</taxon>
    </lineage>
</organism>
<dbReference type="InterPro" id="IPR011989">
    <property type="entry name" value="ARM-like"/>
</dbReference>
<dbReference type="Proteomes" id="UP000747110">
    <property type="component" value="Unassembled WGS sequence"/>
</dbReference>
<dbReference type="Gene3D" id="1.25.10.10">
    <property type="entry name" value="Leucine-rich Repeat Variant"/>
    <property type="match status" value="1"/>
</dbReference>
<protein>
    <recommendedName>
        <fullName evidence="4">Armadillo repeat-containing domain-containing protein</fullName>
    </recommendedName>
</protein>
<dbReference type="InterPro" id="IPR016024">
    <property type="entry name" value="ARM-type_fold"/>
</dbReference>
<evidence type="ECO:0000256" key="1">
    <source>
        <dbReference type="SAM" id="MobiDB-lite"/>
    </source>
</evidence>
<keyword evidence="3" id="KW-1185">Reference proteome</keyword>
<evidence type="ECO:0008006" key="4">
    <source>
        <dbReference type="Google" id="ProtNLM"/>
    </source>
</evidence>
<sequence>MVGGAVRLLHRLAAPGSFDMDGGADLAEGKMAAAPAQLITNLTTSGLVGPLVREIRLGQFASLGPSLQLLMELVRRDSSEGQEVAREAVGAGALSLCAQLLFKGSSDAHAHGACCNLVLYIAAHRRASKRQMGSGTPAVDKGRNIGVDGSDGSGSGSGSKDDAQADEDADADADGVNGEGSENAAEMVCARSEEGRMALAGEMLKIMRQTDLADLHNSVLEACRDVAPSRPAAEALVEAGIVRHLAVVLSVNTTKTSAEDSDGVSATAWILQSQRSAAALVALLALQGNLRERLVSEGALAGLASALRVHSGRPGIMAQVRITAAAALVPLLGEDQRYLRLAVASGVLEPLLDMLSSSLAQEATVAARVLRLLAREDIVAEALGKLGITL</sequence>